<evidence type="ECO:0000259" key="3">
    <source>
        <dbReference type="Pfam" id="PF00496"/>
    </source>
</evidence>
<accession>A0ABX8SKW9</accession>
<sequence length="499" mass="54539">MRHTRRLVGLVVALMLTITAAACSRPDSQEEAGRVLNIGATAEPVGMDMITTSGAAIPFVLLYNVYETLVKLDADGNIRPLLASEWTDSADGTVYTFTLQPDAKFASGAPVDADAVVASFERARSDAATEQIRSQWDVVDTIEATDAHTVTVTLRTPSNRWLYDLTGSAGIISDPTATDLATTPAGSGPYQFASWEQGSHVELTANDAYWGTAARFDDVFFRFYSDSNAMTTAMLSSQLDIISNLPVPTAVDQFADTSRFTVYEGSSQGEVVLGFNQENKALSDLKVRQAINHAIDRQALMDSVWGGKGQLIGSMVPPTDPWFEDLSDTYAYDPEAARALLKEAGYEDGLSITLSVPTLPYGPTSGRFIVAQLAEVGITVKLEELEWARWLDLVYTKHDYDMTIVAHVEPRDMRAFATEGNYWNYDNEQFNELLRQADEGTVEDQTTKLKEAARVLADDAAADWLFLLPNIVIATTDISGIQANQVSMSFDLTTLAARN</sequence>
<reference evidence="4 5" key="1">
    <citation type="submission" date="2021-07" db="EMBL/GenBank/DDBJ databases">
        <title>complete genome sequencing of Tessaracoccus sp.J1M15.</title>
        <authorList>
            <person name="Bae J.-W."/>
            <person name="Kim D.-y."/>
        </authorList>
    </citation>
    <scope>NUCLEOTIDE SEQUENCE [LARGE SCALE GENOMIC DNA]</scope>
    <source>
        <strain evidence="4 5">J1M15</strain>
    </source>
</reference>
<dbReference type="EMBL" id="CP079216">
    <property type="protein sequence ID" value="QXT64036.1"/>
    <property type="molecule type" value="Genomic_DNA"/>
</dbReference>
<evidence type="ECO:0000313" key="5">
    <source>
        <dbReference type="Proteomes" id="UP000824504"/>
    </source>
</evidence>
<evidence type="ECO:0000256" key="2">
    <source>
        <dbReference type="SAM" id="SignalP"/>
    </source>
</evidence>
<dbReference type="RefSeq" id="WP_219083960.1">
    <property type="nucleotide sequence ID" value="NZ_CP079216.1"/>
</dbReference>
<evidence type="ECO:0000256" key="1">
    <source>
        <dbReference type="ARBA" id="ARBA00022729"/>
    </source>
</evidence>
<feature type="chain" id="PRO_5045502379" evidence="2">
    <location>
        <begin position="23"/>
        <end position="499"/>
    </location>
</feature>
<keyword evidence="1 2" id="KW-0732">Signal</keyword>
<dbReference type="PIRSF" id="PIRSF002741">
    <property type="entry name" value="MppA"/>
    <property type="match status" value="1"/>
</dbReference>
<feature type="signal peptide" evidence="2">
    <location>
        <begin position="1"/>
        <end position="22"/>
    </location>
</feature>
<dbReference type="PROSITE" id="PS51257">
    <property type="entry name" value="PROKAR_LIPOPROTEIN"/>
    <property type="match status" value="1"/>
</dbReference>
<proteinExistence type="predicted"/>
<protein>
    <submittedName>
        <fullName evidence="4">ABC transporter substrate-binding protein</fullName>
    </submittedName>
</protein>
<dbReference type="InterPro" id="IPR030678">
    <property type="entry name" value="Peptide/Ni-bd"/>
</dbReference>
<gene>
    <name evidence="4" type="ORF">KDB89_06170</name>
</gene>
<evidence type="ECO:0000313" key="4">
    <source>
        <dbReference type="EMBL" id="QXT64036.1"/>
    </source>
</evidence>
<organism evidence="4 5">
    <name type="scientific">Tessaracoccus palaemonis</name>
    <dbReference type="NCBI Taxonomy" id="2829499"/>
    <lineage>
        <taxon>Bacteria</taxon>
        <taxon>Bacillati</taxon>
        <taxon>Actinomycetota</taxon>
        <taxon>Actinomycetes</taxon>
        <taxon>Propionibacteriales</taxon>
        <taxon>Propionibacteriaceae</taxon>
        <taxon>Tessaracoccus</taxon>
    </lineage>
</organism>
<dbReference type="CDD" id="cd08494">
    <property type="entry name" value="PBP2_NikA_DppA_OppA_like_6"/>
    <property type="match status" value="1"/>
</dbReference>
<dbReference type="PANTHER" id="PTHR30290:SF38">
    <property type="entry name" value="D,D-DIPEPTIDE-BINDING PERIPLASMIC PROTEIN DDPA-RELATED"/>
    <property type="match status" value="1"/>
</dbReference>
<name>A0ABX8SKW9_9ACTN</name>
<dbReference type="PANTHER" id="PTHR30290">
    <property type="entry name" value="PERIPLASMIC BINDING COMPONENT OF ABC TRANSPORTER"/>
    <property type="match status" value="1"/>
</dbReference>
<dbReference type="InterPro" id="IPR000914">
    <property type="entry name" value="SBP_5_dom"/>
</dbReference>
<keyword evidence="5" id="KW-1185">Reference proteome</keyword>
<dbReference type="Pfam" id="PF00496">
    <property type="entry name" value="SBP_bac_5"/>
    <property type="match status" value="1"/>
</dbReference>
<dbReference type="InterPro" id="IPR039424">
    <property type="entry name" value="SBP_5"/>
</dbReference>
<dbReference type="Proteomes" id="UP000824504">
    <property type="component" value="Chromosome"/>
</dbReference>
<feature type="domain" description="Solute-binding protein family 5" evidence="3">
    <location>
        <begin position="78"/>
        <end position="406"/>
    </location>
</feature>